<evidence type="ECO:0000313" key="3">
    <source>
        <dbReference type="Proteomes" id="UP001434883"/>
    </source>
</evidence>
<feature type="transmembrane region" description="Helical" evidence="1">
    <location>
        <begin position="58"/>
        <end position="76"/>
    </location>
</feature>
<dbReference type="EMBL" id="JAHRIN010009760">
    <property type="protein sequence ID" value="MEQ2194819.1"/>
    <property type="molecule type" value="Genomic_DNA"/>
</dbReference>
<comment type="caution">
    <text evidence="2">The sequence shown here is derived from an EMBL/GenBank/DDBJ whole genome shotgun (WGS) entry which is preliminary data.</text>
</comment>
<dbReference type="Proteomes" id="UP001434883">
    <property type="component" value="Unassembled WGS sequence"/>
</dbReference>
<feature type="transmembrane region" description="Helical" evidence="1">
    <location>
        <begin position="88"/>
        <end position="111"/>
    </location>
</feature>
<evidence type="ECO:0000313" key="2">
    <source>
        <dbReference type="EMBL" id="MEQ2194819.1"/>
    </source>
</evidence>
<proteinExistence type="predicted"/>
<organism evidence="2 3">
    <name type="scientific">Xenoophorus captivus</name>
    <dbReference type="NCBI Taxonomy" id="1517983"/>
    <lineage>
        <taxon>Eukaryota</taxon>
        <taxon>Metazoa</taxon>
        <taxon>Chordata</taxon>
        <taxon>Craniata</taxon>
        <taxon>Vertebrata</taxon>
        <taxon>Euteleostomi</taxon>
        <taxon>Actinopterygii</taxon>
        <taxon>Neopterygii</taxon>
        <taxon>Teleostei</taxon>
        <taxon>Neoteleostei</taxon>
        <taxon>Acanthomorphata</taxon>
        <taxon>Ovalentaria</taxon>
        <taxon>Atherinomorphae</taxon>
        <taxon>Cyprinodontiformes</taxon>
        <taxon>Goodeidae</taxon>
        <taxon>Xenoophorus</taxon>
    </lineage>
</organism>
<protein>
    <submittedName>
        <fullName evidence="2">Uncharacterized protein</fullName>
    </submittedName>
</protein>
<accession>A0ABV0QG79</accession>
<evidence type="ECO:0000256" key="1">
    <source>
        <dbReference type="SAM" id="Phobius"/>
    </source>
</evidence>
<keyword evidence="1" id="KW-0812">Transmembrane</keyword>
<keyword evidence="1" id="KW-1133">Transmembrane helix</keyword>
<reference evidence="2 3" key="1">
    <citation type="submission" date="2021-06" db="EMBL/GenBank/DDBJ databases">
        <authorList>
            <person name="Palmer J.M."/>
        </authorList>
    </citation>
    <scope>NUCLEOTIDE SEQUENCE [LARGE SCALE GENOMIC DNA]</scope>
    <source>
        <strain evidence="2 3">XC_2019</strain>
        <tissue evidence="2">Muscle</tissue>
    </source>
</reference>
<name>A0ABV0QG79_9TELE</name>
<keyword evidence="3" id="KW-1185">Reference proteome</keyword>
<sequence length="116" mass="13088">MSFLPFFPPSCLSFFESCSLMHCVISSMFISCALSDLPSSLVSFNSFFLSLYLNCHPSLLPFCPLFFLFLPLVFHFMGPTSIFLCPSFFVSILSIYHCLVYPGSLFNVCLLSKHLP</sequence>
<keyword evidence="1" id="KW-0472">Membrane</keyword>
<gene>
    <name evidence="2" type="ORF">XENOCAPTIV_003479</name>
</gene>